<evidence type="ECO:0000313" key="1">
    <source>
        <dbReference type="EMBL" id="CAB4143781.1"/>
    </source>
</evidence>
<protein>
    <recommendedName>
        <fullName evidence="3">JAB domain-containing protein</fullName>
    </recommendedName>
</protein>
<evidence type="ECO:0008006" key="3">
    <source>
        <dbReference type="Google" id="ProtNLM"/>
    </source>
</evidence>
<dbReference type="SUPFAM" id="SSF102712">
    <property type="entry name" value="JAB1/MPN domain"/>
    <property type="match status" value="1"/>
</dbReference>
<name>A0A6J5MC84_9CAUD</name>
<evidence type="ECO:0000313" key="2">
    <source>
        <dbReference type="EMBL" id="CAB4163020.1"/>
    </source>
</evidence>
<gene>
    <name evidence="1" type="ORF">UFOVP436_236</name>
    <name evidence="2" type="ORF">UFOVP784_236</name>
</gene>
<dbReference type="Gene3D" id="3.40.140.10">
    <property type="entry name" value="Cytidine Deaminase, domain 2"/>
    <property type="match status" value="1"/>
</dbReference>
<organism evidence="1">
    <name type="scientific">uncultured Caudovirales phage</name>
    <dbReference type="NCBI Taxonomy" id="2100421"/>
    <lineage>
        <taxon>Viruses</taxon>
        <taxon>Duplodnaviria</taxon>
        <taxon>Heunggongvirae</taxon>
        <taxon>Uroviricota</taxon>
        <taxon>Caudoviricetes</taxon>
        <taxon>Peduoviridae</taxon>
        <taxon>Maltschvirus</taxon>
        <taxon>Maltschvirus maltsch</taxon>
    </lineage>
</organism>
<reference evidence="1" key="1">
    <citation type="submission" date="2020-04" db="EMBL/GenBank/DDBJ databases">
        <authorList>
            <person name="Chiriac C."/>
            <person name="Salcher M."/>
            <person name="Ghai R."/>
            <person name="Kavagutti S V."/>
        </authorList>
    </citation>
    <scope>NUCLEOTIDE SEQUENCE</scope>
</reference>
<proteinExistence type="predicted"/>
<dbReference type="EMBL" id="LR796418">
    <property type="protein sequence ID" value="CAB4143781.1"/>
    <property type="molecule type" value="Genomic_DNA"/>
</dbReference>
<accession>A0A6J5MC84</accession>
<sequence length="560" mass="62562">MAKTDKAPAITLNDLTYFWASDGLPVIFADRDNIEDIVEDLGFSIYYLFCNIAEDTTIPAPKTSGTTYTATTTTTYTAATAPTVKTDIQTGIVKVVNNIVGRSVSPIDYQITQHNAVRETAEYNLPPIPYEMVNRLDEFFRLVDAQHGTESIVLLTFDPSKIDSSGWGILVPEQTNTSVHCNYNPDSIVSEKPENVMIVGSVHSHPGMAAYASGTDHSDQADFDGLHITFGWQKTVNGGATQYYIEMQMGGNSWTLKPEDVFETFKVEKEPDPTVVEWSTKVKKAYPPQGGLSALPVAYQQPQMRQGTAQQIQVSTPLGTTEIKGKFQNVPVVDDINPHIVIAEIDPFAKDLLCPSCDYSLSEYQLKAGYCDCCDIAIVAETDSFGDIVLSVEQYLKTRTITNNPSIYLWTHDEATGSDTVLRLTTRDTMSDWDDTPEHSSLLAEKQVDYLDDYKYEDDEGFDSDLTLCCNTPILEPGACKCPRTVLYDDITDFEEAHREVDIYNYEGECYTCEYYFTSKCTPYVEAILDFATTGLMVTQQINQCNLYEKYDVTTISIRK</sequence>
<dbReference type="EMBL" id="LR796737">
    <property type="protein sequence ID" value="CAB4163020.1"/>
    <property type="molecule type" value="Genomic_DNA"/>
</dbReference>